<evidence type="ECO:0000313" key="2">
    <source>
        <dbReference type="Proteomes" id="UP000183832"/>
    </source>
</evidence>
<gene>
    <name evidence="1" type="ORF">CLUMA_CG009207</name>
</gene>
<dbReference type="EMBL" id="CVRI01000042">
    <property type="protein sequence ID" value="CRK95750.1"/>
    <property type="molecule type" value="Genomic_DNA"/>
</dbReference>
<name>A0A1J1I9V7_9DIPT</name>
<evidence type="ECO:0000313" key="1">
    <source>
        <dbReference type="EMBL" id="CRK95750.1"/>
    </source>
</evidence>
<reference evidence="1 2" key="1">
    <citation type="submission" date="2015-04" db="EMBL/GenBank/DDBJ databases">
        <authorList>
            <person name="Syromyatnikov M.Y."/>
            <person name="Popov V.N."/>
        </authorList>
    </citation>
    <scope>NUCLEOTIDE SEQUENCE [LARGE SCALE GENOMIC DNA]</scope>
</reference>
<dbReference type="Proteomes" id="UP000183832">
    <property type="component" value="Unassembled WGS sequence"/>
</dbReference>
<accession>A0A1J1I9V7</accession>
<protein>
    <submittedName>
        <fullName evidence="1">CLUMA_CG009207, isoform A</fullName>
    </submittedName>
</protein>
<sequence>MLQLLVEHKTCRSCYANTNTHIKASKTCTNSEGSFYEQHFPIIWVQRLFFICFDANCPAMCLQYLFMSLRLVLIT</sequence>
<proteinExistence type="predicted"/>
<organism evidence="1 2">
    <name type="scientific">Clunio marinus</name>
    <dbReference type="NCBI Taxonomy" id="568069"/>
    <lineage>
        <taxon>Eukaryota</taxon>
        <taxon>Metazoa</taxon>
        <taxon>Ecdysozoa</taxon>
        <taxon>Arthropoda</taxon>
        <taxon>Hexapoda</taxon>
        <taxon>Insecta</taxon>
        <taxon>Pterygota</taxon>
        <taxon>Neoptera</taxon>
        <taxon>Endopterygota</taxon>
        <taxon>Diptera</taxon>
        <taxon>Nematocera</taxon>
        <taxon>Chironomoidea</taxon>
        <taxon>Chironomidae</taxon>
        <taxon>Clunio</taxon>
    </lineage>
</organism>
<dbReference type="AlphaFoldDB" id="A0A1J1I9V7"/>
<keyword evidence="2" id="KW-1185">Reference proteome</keyword>